<dbReference type="Gene3D" id="3.40.630.30">
    <property type="match status" value="1"/>
</dbReference>
<dbReference type="AlphaFoldDB" id="C4ZJJ3"/>
<dbReference type="KEGG" id="tmz:Tmz1t_1620"/>
<dbReference type="OrthoDB" id="582214at2"/>
<evidence type="ECO:0000313" key="2">
    <source>
        <dbReference type="EMBL" id="TXH78226.1"/>
    </source>
</evidence>
<dbReference type="InterPro" id="IPR016181">
    <property type="entry name" value="Acyl_CoA_acyltransferase"/>
</dbReference>
<evidence type="ECO:0000313" key="1">
    <source>
        <dbReference type="EMBL" id="ACK54375.1"/>
    </source>
</evidence>
<evidence type="ECO:0000313" key="4">
    <source>
        <dbReference type="Proteomes" id="UP000321192"/>
    </source>
</evidence>
<dbReference type="RefSeq" id="WP_012585107.1">
    <property type="nucleotide sequence ID" value="NC_011662.2"/>
</dbReference>
<keyword evidence="2" id="KW-0808">Transferase</keyword>
<keyword evidence="3" id="KW-1185">Reference proteome</keyword>
<proteinExistence type="predicted"/>
<dbReference type="HOGENOM" id="CLU_072758_1_0_4"/>
<gene>
    <name evidence="1" type="ordered locus">Tmz1t_1620</name>
    <name evidence="2" type="ORF">E6Q80_23155</name>
</gene>
<dbReference type="EMBL" id="SSFD01000397">
    <property type="protein sequence ID" value="TXH78226.1"/>
    <property type="molecule type" value="Genomic_DNA"/>
</dbReference>
<name>C4ZJJ3_THASP</name>
<dbReference type="InterPro" id="IPR022484">
    <property type="entry name" value="PEP-CTERM/exosrtase_acylTfrase"/>
</dbReference>
<dbReference type="EMBL" id="CP001281">
    <property type="protein sequence ID" value="ACK54375.1"/>
    <property type="molecule type" value="Genomic_DNA"/>
</dbReference>
<dbReference type="SUPFAM" id="SSF55729">
    <property type="entry name" value="Acyl-CoA N-acyltransferases (Nat)"/>
    <property type="match status" value="1"/>
</dbReference>
<reference evidence="3" key="1">
    <citation type="submission" date="2009-05" db="EMBL/GenBank/DDBJ databases">
        <title>Complete sequence of chromosome of Thauera sp. MZ1T.</title>
        <authorList>
            <consortium name="US DOE Joint Genome Institute"/>
            <person name="Lucas S."/>
            <person name="Copeland A."/>
            <person name="Lapidus A."/>
            <person name="Glavina del Rio T."/>
            <person name="Dalin E."/>
            <person name="Tice H."/>
            <person name="Bruce D."/>
            <person name="Goodwin L."/>
            <person name="Pitluck S."/>
            <person name="Sims D."/>
            <person name="Brettin T."/>
            <person name="Detter J.C."/>
            <person name="Han C."/>
            <person name="Larimer F."/>
            <person name="Land M."/>
            <person name="Hauser L."/>
            <person name="Kyrpides N."/>
            <person name="Mikhailova N."/>
            <person name="Sayler G.S."/>
        </authorList>
    </citation>
    <scope>NUCLEOTIDE SEQUENCE [LARGE SCALE GENOMIC DNA]</scope>
    <source>
        <strain evidence="3">MZ1T</strain>
    </source>
</reference>
<dbReference type="STRING" id="85643.Tmz1t_1620"/>
<accession>C4ZJJ3</accession>
<evidence type="ECO:0000313" key="3">
    <source>
        <dbReference type="Proteomes" id="UP000002186"/>
    </source>
</evidence>
<sequence>MSFLDRFNLGHGYRKYFSIHAANTEALRDEVFGIRHEVYCKDLGFEALRPDGRERDEYDEHSVHCLLRSRNDPQPPVGCARLVLTHPDDRNQPLPFERTCATSLDRSIIDPACLPRERIAEVSRLAVRSTYRRRKTDSDSRLIHEEDFGTGDQPRFPYIPIALYLGAVALAERNGIDTLFVLTEPRLATHFARLGVEIRQIGSPVEHRGTRIPSVMDVGSIISDMRMLLKPIWRAVREDIERSNGG</sequence>
<reference evidence="1 3" key="2">
    <citation type="journal article" date="2012" name="Stand. Genomic Sci.">
        <title>Complete genome sequence of Thauera aminoaromatica strain MZ1T.</title>
        <authorList>
            <person name="Jiang K."/>
            <person name="Sanseverino J."/>
            <person name="Chauhan A."/>
            <person name="Lucas S."/>
            <person name="Copeland A."/>
            <person name="Lapidus A."/>
            <person name="Del Rio T.G."/>
            <person name="Dalin E."/>
            <person name="Tice H."/>
            <person name="Bruce D."/>
            <person name="Goodwin L."/>
            <person name="Pitluck S."/>
            <person name="Sims D."/>
            <person name="Brettin T."/>
            <person name="Detter J.C."/>
            <person name="Han C."/>
            <person name="Chang Y.J."/>
            <person name="Larimer F."/>
            <person name="Land M."/>
            <person name="Hauser L."/>
            <person name="Kyrpides N.C."/>
            <person name="Mikhailova N."/>
            <person name="Moser S."/>
            <person name="Jegier P."/>
            <person name="Close D."/>
            <person name="Debruyn J.M."/>
            <person name="Wang Y."/>
            <person name="Layton A.C."/>
            <person name="Allen M.S."/>
            <person name="Sayler G.S."/>
        </authorList>
    </citation>
    <scope>NUCLEOTIDE SEQUENCE [LARGE SCALE GENOMIC DNA]</scope>
    <source>
        <strain evidence="1 3">MZ1T</strain>
    </source>
</reference>
<dbReference type="Pfam" id="PF13444">
    <property type="entry name" value="Acetyltransf_5"/>
    <property type="match status" value="1"/>
</dbReference>
<dbReference type="GO" id="GO:0016746">
    <property type="term" value="F:acyltransferase activity"/>
    <property type="evidence" value="ECO:0007669"/>
    <property type="project" value="UniProtKB-KW"/>
</dbReference>
<dbReference type="Proteomes" id="UP000321192">
    <property type="component" value="Unassembled WGS sequence"/>
</dbReference>
<organism evidence="1 3">
    <name type="scientific">Thauera aminoaromatica</name>
    <dbReference type="NCBI Taxonomy" id="164330"/>
    <lineage>
        <taxon>Bacteria</taxon>
        <taxon>Pseudomonadati</taxon>
        <taxon>Pseudomonadota</taxon>
        <taxon>Betaproteobacteria</taxon>
        <taxon>Rhodocyclales</taxon>
        <taxon>Zoogloeaceae</taxon>
        <taxon>Thauera</taxon>
    </lineage>
</organism>
<accession>A0A5C7S5G9</accession>
<protein>
    <submittedName>
        <fullName evidence="2">PEP-CTERM/exosortase system-associated acyltransferase</fullName>
    </submittedName>
</protein>
<dbReference type="NCBIfam" id="TIGR03694">
    <property type="entry name" value="exosort_acyl"/>
    <property type="match status" value="1"/>
</dbReference>
<dbReference type="Proteomes" id="UP000002186">
    <property type="component" value="Chromosome"/>
</dbReference>
<dbReference type="eggNOG" id="COG3916">
    <property type="taxonomic scope" value="Bacteria"/>
</dbReference>
<keyword evidence="2" id="KW-0012">Acyltransferase</keyword>
<reference evidence="2 4" key="3">
    <citation type="submission" date="2018-09" db="EMBL/GenBank/DDBJ databases">
        <title>Metagenome Assembled Genomes from an Advanced Water Purification Facility.</title>
        <authorList>
            <person name="Stamps B.W."/>
            <person name="Spear J.R."/>
        </authorList>
    </citation>
    <scope>NUCLEOTIDE SEQUENCE [LARGE SCALE GENOMIC DNA]</scope>
    <source>
        <strain evidence="2">Bin_27_1</strain>
    </source>
</reference>